<evidence type="ECO:0000256" key="1">
    <source>
        <dbReference type="SAM" id="Phobius"/>
    </source>
</evidence>
<accession>A0AAD5C033</accession>
<dbReference type="PANTHER" id="PTHR12741:SF7">
    <property type="entry name" value="CALLOSE SYNTHASE 12"/>
    <property type="match status" value="1"/>
</dbReference>
<dbReference type="GO" id="GO:0046527">
    <property type="term" value="F:glucosyltransferase activity"/>
    <property type="evidence" value="ECO:0007669"/>
    <property type="project" value="TreeGrafter"/>
</dbReference>
<protein>
    <submittedName>
        <fullName evidence="2">Uncharacterized protein</fullName>
    </submittedName>
</protein>
<evidence type="ECO:0000313" key="3">
    <source>
        <dbReference type="Proteomes" id="UP001206925"/>
    </source>
</evidence>
<keyword evidence="1" id="KW-0812">Transmembrane</keyword>
<feature type="transmembrane region" description="Helical" evidence="1">
    <location>
        <begin position="12"/>
        <end position="33"/>
    </location>
</feature>
<dbReference type="GO" id="GO:0005886">
    <property type="term" value="C:plasma membrane"/>
    <property type="evidence" value="ECO:0007669"/>
    <property type="project" value="TreeGrafter"/>
</dbReference>
<keyword evidence="3" id="KW-1185">Reference proteome</keyword>
<evidence type="ECO:0000313" key="2">
    <source>
        <dbReference type="EMBL" id="KAI7731571.1"/>
    </source>
</evidence>
<comment type="caution">
    <text evidence="2">The sequence shown here is derived from an EMBL/GenBank/DDBJ whole genome shotgun (WGS) entry which is preliminary data.</text>
</comment>
<sequence length="108" mass="12505">MIQFTEFEFLDLFTSLLAFVPTGWSFLLIAQVFRPVLKNNWIRGTVVSVARLYNIMFGVITMTPVAFLSWMPAFQSMQTRILFNDTFSRGLQILKILSGKKSQVEKQF</sequence>
<gene>
    <name evidence="2" type="ORF">M8C21_025224</name>
</gene>
<keyword evidence="1" id="KW-1133">Transmembrane helix</keyword>
<proteinExistence type="predicted"/>
<organism evidence="2 3">
    <name type="scientific">Ambrosia artemisiifolia</name>
    <name type="common">Common ragweed</name>
    <dbReference type="NCBI Taxonomy" id="4212"/>
    <lineage>
        <taxon>Eukaryota</taxon>
        <taxon>Viridiplantae</taxon>
        <taxon>Streptophyta</taxon>
        <taxon>Embryophyta</taxon>
        <taxon>Tracheophyta</taxon>
        <taxon>Spermatophyta</taxon>
        <taxon>Magnoliopsida</taxon>
        <taxon>eudicotyledons</taxon>
        <taxon>Gunneridae</taxon>
        <taxon>Pentapetalae</taxon>
        <taxon>asterids</taxon>
        <taxon>campanulids</taxon>
        <taxon>Asterales</taxon>
        <taxon>Asteraceae</taxon>
        <taxon>Asteroideae</taxon>
        <taxon>Heliantheae alliance</taxon>
        <taxon>Heliantheae</taxon>
        <taxon>Ambrosia</taxon>
    </lineage>
</organism>
<keyword evidence="1" id="KW-0472">Membrane</keyword>
<feature type="transmembrane region" description="Helical" evidence="1">
    <location>
        <begin position="53"/>
        <end position="74"/>
    </location>
</feature>
<dbReference type="EMBL" id="JAMZMK010010428">
    <property type="protein sequence ID" value="KAI7731571.1"/>
    <property type="molecule type" value="Genomic_DNA"/>
</dbReference>
<name>A0AAD5C033_AMBAR</name>
<dbReference type="Proteomes" id="UP001206925">
    <property type="component" value="Unassembled WGS sequence"/>
</dbReference>
<reference evidence="2" key="1">
    <citation type="submission" date="2022-06" db="EMBL/GenBank/DDBJ databases">
        <title>Uncovering the hologenomic basis of an extraordinary plant invasion.</title>
        <authorList>
            <person name="Bieker V.C."/>
            <person name="Martin M.D."/>
            <person name="Gilbert T."/>
            <person name="Hodgins K."/>
            <person name="Battlay P."/>
            <person name="Petersen B."/>
            <person name="Wilson J."/>
        </authorList>
    </citation>
    <scope>NUCLEOTIDE SEQUENCE</scope>
    <source>
        <strain evidence="2">AA19_3_7</strain>
        <tissue evidence="2">Leaf</tissue>
    </source>
</reference>
<dbReference type="PANTHER" id="PTHR12741">
    <property type="entry name" value="LYST-INTERACTING PROTEIN LIP5 DOPAMINE RESPONSIVE PROTEIN DRG-1"/>
    <property type="match status" value="1"/>
</dbReference>
<dbReference type="AlphaFoldDB" id="A0AAD5C033"/>